<evidence type="ECO:0000256" key="6">
    <source>
        <dbReference type="ARBA" id="ARBA00023242"/>
    </source>
</evidence>
<dbReference type="AlphaFoldDB" id="A0A444Y6Y7"/>
<feature type="domain" description="Myb-like" evidence="8">
    <location>
        <begin position="16"/>
        <end position="69"/>
    </location>
</feature>
<feature type="region of interest" description="Disordered" evidence="7">
    <location>
        <begin position="135"/>
        <end position="157"/>
    </location>
</feature>
<keyword evidence="2" id="KW-0677">Repeat</keyword>
<dbReference type="Gene3D" id="1.10.10.60">
    <property type="entry name" value="Homeodomain-like"/>
    <property type="match status" value="3"/>
</dbReference>
<evidence type="ECO:0000259" key="8">
    <source>
        <dbReference type="PROSITE" id="PS50090"/>
    </source>
</evidence>
<feature type="compositionally biased region" description="Low complexity" evidence="7">
    <location>
        <begin position="440"/>
        <end position="458"/>
    </location>
</feature>
<dbReference type="Pfam" id="PF00249">
    <property type="entry name" value="Myb_DNA-binding"/>
    <property type="match status" value="2"/>
</dbReference>
<dbReference type="Pfam" id="PF13921">
    <property type="entry name" value="Myb_DNA-bind_6"/>
    <property type="match status" value="1"/>
</dbReference>
<evidence type="ECO:0008006" key="12">
    <source>
        <dbReference type="Google" id="ProtNLM"/>
    </source>
</evidence>
<keyword evidence="4" id="KW-0238">DNA-binding</keyword>
<dbReference type="PROSITE" id="PS50090">
    <property type="entry name" value="MYB_LIKE"/>
    <property type="match status" value="3"/>
</dbReference>
<feature type="compositionally biased region" description="Basic and acidic residues" evidence="7">
    <location>
        <begin position="7"/>
        <end position="24"/>
    </location>
</feature>
<dbReference type="EMBL" id="SDMP01000018">
    <property type="protein sequence ID" value="RYQ97698.1"/>
    <property type="molecule type" value="Genomic_DNA"/>
</dbReference>
<evidence type="ECO:0000256" key="2">
    <source>
        <dbReference type="ARBA" id="ARBA00022737"/>
    </source>
</evidence>
<dbReference type="InterPro" id="IPR009057">
    <property type="entry name" value="Homeodomain-like_sf"/>
</dbReference>
<evidence type="ECO:0000256" key="7">
    <source>
        <dbReference type="SAM" id="MobiDB-lite"/>
    </source>
</evidence>
<keyword evidence="6" id="KW-0539">Nucleus</keyword>
<dbReference type="InterPro" id="IPR017930">
    <property type="entry name" value="Myb_dom"/>
</dbReference>
<dbReference type="SUPFAM" id="SSF46689">
    <property type="entry name" value="Homeodomain-like"/>
    <property type="match status" value="2"/>
</dbReference>
<protein>
    <recommendedName>
        <fullName evidence="12">Transcription factor</fullName>
    </recommendedName>
</protein>
<keyword evidence="5" id="KW-0804">Transcription</keyword>
<gene>
    <name evidence="10" type="ORF">Ahy_B08g093773</name>
</gene>
<dbReference type="InterPro" id="IPR001005">
    <property type="entry name" value="SANT/Myb"/>
</dbReference>
<evidence type="ECO:0000313" key="10">
    <source>
        <dbReference type="EMBL" id="RYQ97698.1"/>
    </source>
</evidence>
<evidence type="ECO:0000256" key="4">
    <source>
        <dbReference type="ARBA" id="ARBA00023125"/>
    </source>
</evidence>
<evidence type="ECO:0000313" key="11">
    <source>
        <dbReference type="Proteomes" id="UP000289738"/>
    </source>
</evidence>
<dbReference type="GO" id="GO:0005634">
    <property type="term" value="C:nucleus"/>
    <property type="evidence" value="ECO:0007669"/>
    <property type="project" value="UniProtKB-SubCell"/>
</dbReference>
<name>A0A444Y6Y7_ARAHY</name>
<feature type="compositionally biased region" description="Polar residues" evidence="7">
    <location>
        <begin position="428"/>
        <end position="438"/>
    </location>
</feature>
<feature type="domain" description="HTH myb-type" evidence="9">
    <location>
        <begin position="74"/>
        <end position="124"/>
    </location>
</feature>
<accession>A0A444Y6Y7</accession>
<comment type="subcellular location">
    <subcellularLocation>
        <location evidence="1">Nucleus</location>
    </subcellularLocation>
</comment>
<feature type="domain" description="HTH myb-type" evidence="9">
    <location>
        <begin position="16"/>
        <end position="73"/>
    </location>
</feature>
<sequence>MTSKNNKNNEDGESWRDDLRKGPWTPREDAMLIELVEKYRERNWSLLVQKNSELRRSGQSCRHRWLEHLKPGLKKGPLSEEEEKLIVDLHSQFGNRWALIATKVPGRSGNEIKCFWNTRMKKRPREWLPEDPPQMLQQAQHFSSSASSSASSTSSLPQCKSGSLLNDVVMEGNALCPKGKSKMDATIVIVIVIEEGEEPPLPPVGTSKEEETATIVATQSSSHQLISTEKNDNGGCNNNKEALNNSMHQQVDDQLLSILKNTPLYSPVHKWYKVDDDKYFPDDDDGDWNDYKLRREKNTLQFETGQEKLRRSSNSCRHRWCEHLKPDLKKDPFSKEEEKLIVDLHAQFGNCYCVKRGFRGIAYSAGVPERSRNDINNFWKKRMRKRPREWLQEDPPQMLKQARHFSSSASSSSFNSVLASCYPKNDLSSVEQPPNISAANPPQNHNQKQPNQTSSSSYTNYNASFVLPLAPMSPCYRASSTSSLPQCKTGGLLNDVVMEGNALCPKGKSNMDATIVIGKEEEELADKRKIIEEPPLPPVGTNKEEEAATIIATQSSIDPSSPHQLISTEKNDNGSCNNNKEALNNSMHQQVDDETLSILKNTPLYSPVHKWYEIDDDKDFPDDDDGDCT</sequence>
<evidence type="ECO:0000259" key="9">
    <source>
        <dbReference type="PROSITE" id="PS51294"/>
    </source>
</evidence>
<organism evidence="10 11">
    <name type="scientific">Arachis hypogaea</name>
    <name type="common">Peanut</name>
    <dbReference type="NCBI Taxonomy" id="3818"/>
    <lineage>
        <taxon>Eukaryota</taxon>
        <taxon>Viridiplantae</taxon>
        <taxon>Streptophyta</taxon>
        <taxon>Embryophyta</taxon>
        <taxon>Tracheophyta</taxon>
        <taxon>Spermatophyta</taxon>
        <taxon>Magnoliopsida</taxon>
        <taxon>eudicotyledons</taxon>
        <taxon>Gunneridae</taxon>
        <taxon>Pentapetalae</taxon>
        <taxon>rosids</taxon>
        <taxon>fabids</taxon>
        <taxon>Fabales</taxon>
        <taxon>Fabaceae</taxon>
        <taxon>Papilionoideae</taxon>
        <taxon>50 kb inversion clade</taxon>
        <taxon>dalbergioids sensu lato</taxon>
        <taxon>Dalbergieae</taxon>
        <taxon>Pterocarpus clade</taxon>
        <taxon>Arachis</taxon>
    </lineage>
</organism>
<dbReference type="CDD" id="cd00167">
    <property type="entry name" value="SANT"/>
    <property type="match status" value="3"/>
</dbReference>
<proteinExistence type="predicted"/>
<feature type="region of interest" description="Disordered" evidence="7">
    <location>
        <begin position="428"/>
        <end position="458"/>
    </location>
</feature>
<dbReference type="PROSITE" id="PS51294">
    <property type="entry name" value="HTH_MYB"/>
    <property type="match status" value="3"/>
</dbReference>
<reference evidence="10 11" key="1">
    <citation type="submission" date="2019-01" db="EMBL/GenBank/DDBJ databases">
        <title>Sequencing of cultivated peanut Arachis hypogaea provides insights into genome evolution and oil improvement.</title>
        <authorList>
            <person name="Chen X."/>
        </authorList>
    </citation>
    <scope>NUCLEOTIDE SEQUENCE [LARGE SCALE GENOMIC DNA]</scope>
    <source>
        <strain evidence="11">cv. Fuhuasheng</strain>
        <tissue evidence="10">Leaves</tissue>
    </source>
</reference>
<keyword evidence="3" id="KW-0805">Transcription regulation</keyword>
<feature type="domain" description="Myb-like" evidence="8">
    <location>
        <begin position="325"/>
        <end position="383"/>
    </location>
</feature>
<feature type="region of interest" description="Disordered" evidence="7">
    <location>
        <begin position="1"/>
        <end position="24"/>
    </location>
</feature>
<dbReference type="SMART" id="SM00717">
    <property type="entry name" value="SANT"/>
    <property type="match status" value="3"/>
</dbReference>
<feature type="domain" description="HTH myb-type" evidence="9">
    <location>
        <begin position="325"/>
        <end position="387"/>
    </location>
</feature>
<feature type="compositionally biased region" description="Low complexity" evidence="7">
    <location>
        <begin position="143"/>
        <end position="155"/>
    </location>
</feature>
<dbReference type="PANTHER" id="PTHR47995:SF18">
    <property type="entry name" value="TRANSCRIPTION FACTOR MYB65"/>
    <property type="match status" value="1"/>
</dbReference>
<dbReference type="STRING" id="3818.A0A444Y6Y7"/>
<evidence type="ECO:0000256" key="1">
    <source>
        <dbReference type="ARBA" id="ARBA00004123"/>
    </source>
</evidence>
<keyword evidence="11" id="KW-1185">Reference proteome</keyword>
<evidence type="ECO:0000256" key="3">
    <source>
        <dbReference type="ARBA" id="ARBA00023015"/>
    </source>
</evidence>
<feature type="domain" description="Myb-like" evidence="8">
    <location>
        <begin position="70"/>
        <end position="120"/>
    </location>
</feature>
<evidence type="ECO:0000256" key="5">
    <source>
        <dbReference type="ARBA" id="ARBA00023163"/>
    </source>
</evidence>
<dbReference type="Proteomes" id="UP000289738">
    <property type="component" value="Chromosome B08"/>
</dbReference>
<dbReference type="GO" id="GO:0003677">
    <property type="term" value="F:DNA binding"/>
    <property type="evidence" value="ECO:0007669"/>
    <property type="project" value="UniProtKB-KW"/>
</dbReference>
<dbReference type="PANTHER" id="PTHR47995">
    <property type="entry name" value="TRANSCRIPTION FACTOR MYB33-RELATED"/>
    <property type="match status" value="1"/>
</dbReference>
<comment type="caution">
    <text evidence="10">The sequence shown here is derived from an EMBL/GenBank/DDBJ whole genome shotgun (WGS) entry which is preliminary data.</text>
</comment>